<keyword evidence="3" id="KW-1185">Reference proteome</keyword>
<keyword evidence="1" id="KW-0812">Transmembrane</keyword>
<reference evidence="3" key="1">
    <citation type="submission" date="2018-07" db="EMBL/GenBank/DDBJ databases">
        <title>Genome sequencing of Paracoccus sp. SC2-6.</title>
        <authorList>
            <person name="Heo J."/>
            <person name="Kim S.-J."/>
            <person name="Kwon S.-W."/>
        </authorList>
    </citation>
    <scope>NUCLEOTIDE SEQUENCE [LARGE SCALE GENOMIC DNA]</scope>
    <source>
        <strain evidence="3">SC2-6</strain>
    </source>
</reference>
<sequence>MAAVRVPGNLRSCIVAWLRVLLPLAALAILSTLFLLSRRPDPERAIPYASVDAEARARDPQITAPTYAGVTPDGARISLIADSATPARDGDGIGGAKGLRLDWHAQDGLEAWLTAPQARMEGGDITLTGGVMVRTSTGWRLDAPQVTTSTNRALIGAEGGVAAQAPFGEVTASTMQITRQPAAEGAPEAHVLDFTGGVRLVYLP</sequence>
<dbReference type="Proteomes" id="UP000252023">
    <property type="component" value="Chromosome"/>
</dbReference>
<keyword evidence="1" id="KW-0472">Membrane</keyword>
<evidence type="ECO:0000256" key="1">
    <source>
        <dbReference type="SAM" id="Phobius"/>
    </source>
</evidence>
<feature type="transmembrane region" description="Helical" evidence="1">
    <location>
        <begin position="14"/>
        <end position="36"/>
    </location>
</feature>
<dbReference type="KEGG" id="pars:DRW48_05200"/>
<organism evidence="2 3">
    <name type="scientific">Paracoccus suum</name>
    <dbReference type="NCBI Taxonomy" id="2259340"/>
    <lineage>
        <taxon>Bacteria</taxon>
        <taxon>Pseudomonadati</taxon>
        <taxon>Pseudomonadota</taxon>
        <taxon>Alphaproteobacteria</taxon>
        <taxon>Rhodobacterales</taxon>
        <taxon>Paracoccaceae</taxon>
        <taxon>Paracoccus</taxon>
    </lineage>
</organism>
<accession>A0A344PIF3</accession>
<proteinExistence type="predicted"/>
<gene>
    <name evidence="2" type="ORF">DRW48_05200</name>
</gene>
<keyword evidence="1" id="KW-1133">Transmembrane helix</keyword>
<evidence type="ECO:0008006" key="4">
    <source>
        <dbReference type="Google" id="ProtNLM"/>
    </source>
</evidence>
<dbReference type="RefSeq" id="WP_114075477.1">
    <property type="nucleotide sequence ID" value="NZ_CP030918.1"/>
</dbReference>
<dbReference type="EMBL" id="CP030918">
    <property type="protein sequence ID" value="AXC49158.1"/>
    <property type="molecule type" value="Genomic_DNA"/>
</dbReference>
<evidence type="ECO:0000313" key="2">
    <source>
        <dbReference type="EMBL" id="AXC49158.1"/>
    </source>
</evidence>
<protein>
    <recommendedName>
        <fullName evidence="4">LPS export ABC transporter periplasmic protein LptC</fullName>
    </recommendedName>
</protein>
<dbReference type="AlphaFoldDB" id="A0A344PIF3"/>
<evidence type="ECO:0000313" key="3">
    <source>
        <dbReference type="Proteomes" id="UP000252023"/>
    </source>
</evidence>
<dbReference type="OrthoDB" id="7871110at2"/>
<name>A0A344PIF3_9RHOB</name>